<keyword evidence="2 4" id="KW-0560">Oxidoreductase</keyword>
<dbReference type="Proteomes" id="UP000344274">
    <property type="component" value="Unassembled WGS sequence"/>
</dbReference>
<evidence type="ECO:0000313" key="6">
    <source>
        <dbReference type="EMBL" id="VVM98310.1"/>
    </source>
</evidence>
<dbReference type="RefSeq" id="WP_154947211.1">
    <property type="nucleotide sequence ID" value="NZ_CABVHB010000024.1"/>
</dbReference>
<dbReference type="InterPro" id="IPR016163">
    <property type="entry name" value="Ald_DH_C"/>
</dbReference>
<dbReference type="InterPro" id="IPR029510">
    <property type="entry name" value="Ald_DH_CS_GLU"/>
</dbReference>
<evidence type="ECO:0000259" key="5">
    <source>
        <dbReference type="Pfam" id="PF00171"/>
    </source>
</evidence>
<dbReference type="Pfam" id="PF00171">
    <property type="entry name" value="Aldedh"/>
    <property type="match status" value="1"/>
</dbReference>
<dbReference type="EMBL" id="CABVHB010000024">
    <property type="protein sequence ID" value="VVM98310.1"/>
    <property type="molecule type" value="Genomic_DNA"/>
</dbReference>
<dbReference type="InterPro" id="IPR016161">
    <property type="entry name" value="Ald_DH/histidinol_DH"/>
</dbReference>
<dbReference type="EC" id="1.2.1.39" evidence="6"/>
<dbReference type="GO" id="GO:0008957">
    <property type="term" value="F:phenylacetaldehyde dehydrogenase (NAD+) activity"/>
    <property type="evidence" value="ECO:0007669"/>
    <property type="project" value="UniProtKB-EC"/>
</dbReference>
<organism evidence="6 7">
    <name type="scientific">Pseudomonas fluorescens</name>
    <dbReference type="NCBI Taxonomy" id="294"/>
    <lineage>
        <taxon>Bacteria</taxon>
        <taxon>Pseudomonadati</taxon>
        <taxon>Pseudomonadota</taxon>
        <taxon>Gammaproteobacteria</taxon>
        <taxon>Pseudomonadales</taxon>
        <taxon>Pseudomonadaceae</taxon>
        <taxon>Pseudomonas</taxon>
    </lineage>
</organism>
<dbReference type="InterPro" id="IPR016160">
    <property type="entry name" value="Ald_DH_CS_CYS"/>
</dbReference>
<dbReference type="Gene3D" id="3.40.605.10">
    <property type="entry name" value="Aldehyde Dehydrogenase, Chain A, domain 1"/>
    <property type="match status" value="1"/>
</dbReference>
<evidence type="ECO:0000256" key="4">
    <source>
        <dbReference type="RuleBase" id="RU003345"/>
    </source>
</evidence>
<dbReference type="FunFam" id="3.40.309.10:FF:000012">
    <property type="entry name" value="Betaine aldehyde dehydrogenase"/>
    <property type="match status" value="1"/>
</dbReference>
<dbReference type="InterPro" id="IPR015590">
    <property type="entry name" value="Aldehyde_DH_dom"/>
</dbReference>
<feature type="active site" evidence="3">
    <location>
        <position position="271"/>
    </location>
</feature>
<proteinExistence type="inferred from homology"/>
<reference evidence="6 7" key="1">
    <citation type="submission" date="2019-09" db="EMBL/GenBank/DDBJ databases">
        <authorList>
            <person name="Chandra G."/>
            <person name="Truman W A."/>
        </authorList>
    </citation>
    <scope>NUCLEOTIDE SEQUENCE [LARGE SCALE GENOMIC DNA]</scope>
    <source>
        <strain evidence="6">PS673</strain>
    </source>
</reference>
<dbReference type="PROSITE" id="PS00070">
    <property type="entry name" value="ALDEHYDE_DEHYDR_CYS"/>
    <property type="match status" value="1"/>
</dbReference>
<dbReference type="PROSITE" id="PS00687">
    <property type="entry name" value="ALDEHYDE_DEHYDR_GLU"/>
    <property type="match status" value="1"/>
</dbReference>
<gene>
    <name evidence="6" type="primary">feaB_1</name>
    <name evidence="6" type="ORF">PS673_03151</name>
</gene>
<dbReference type="SUPFAM" id="SSF53720">
    <property type="entry name" value="ALDH-like"/>
    <property type="match status" value="1"/>
</dbReference>
<protein>
    <submittedName>
        <fullName evidence="6">Phenylacetaldehyde dehydrogenase</fullName>
        <ecNumber evidence="6">1.2.1.39</ecNumber>
    </submittedName>
</protein>
<evidence type="ECO:0000256" key="1">
    <source>
        <dbReference type="ARBA" id="ARBA00009986"/>
    </source>
</evidence>
<name>A0A5E6TZE1_PSEFL</name>
<evidence type="ECO:0000313" key="7">
    <source>
        <dbReference type="Proteomes" id="UP000344274"/>
    </source>
</evidence>
<accession>A0A5E6TZE1</accession>
<comment type="similarity">
    <text evidence="1 4">Belongs to the aldehyde dehydrogenase family.</text>
</comment>
<evidence type="ECO:0000256" key="2">
    <source>
        <dbReference type="ARBA" id="ARBA00023002"/>
    </source>
</evidence>
<dbReference type="AlphaFoldDB" id="A0A5E6TZE1"/>
<dbReference type="Gene3D" id="3.40.309.10">
    <property type="entry name" value="Aldehyde Dehydrogenase, Chain A, domain 2"/>
    <property type="match status" value="1"/>
</dbReference>
<feature type="domain" description="Aldehyde dehydrogenase" evidence="5">
    <location>
        <begin position="34"/>
        <end position="494"/>
    </location>
</feature>
<dbReference type="FunFam" id="3.40.605.10:FF:000007">
    <property type="entry name" value="NAD/NADP-dependent betaine aldehyde dehydrogenase"/>
    <property type="match status" value="1"/>
</dbReference>
<evidence type="ECO:0000256" key="3">
    <source>
        <dbReference type="PROSITE-ProRule" id="PRU10007"/>
    </source>
</evidence>
<sequence>MAIDSNDYSRLSPAARAFLERSHGHFIDGQWQSPTASIAVLDPSTGRQISAIGAGSAADIDGAVQAAHRAFNHSSWRGLAPLDRERLILRLAELIEANAALLSQVESVDNGMPLGFAEINVGGAAGVLRYMAGWPSKIVGDTVDVKMPFPGSQFFAYTAREAVGVVGAIVPWNVPLMMAIWKLAPALAAGCTVVLKPAEDASLTALILADLIQQAGIPNGVVNIVTGYGAEAGEALVRHPLVAKISFTGSTETGKYINRLATDSLKKVTLELGGKSPTIVFDDADLEQAIRGAANAIFTNAGQICVAGARLYVQRRVYEQVLEGVARQADSLQLGAGLNAGSQMGPLINARQLQRVQGYVQRAVQGGANLVTQGRSPQGDGFFAAPAVLADIKQGDDLVQQEVFGPVLAVLAFDDLEEAAMLANDTAYGLAASVWSRDLSRVHRLIPLLKCGKVSVNTEGFPYPALPEGGTKQSGFGRDLGREGLDGYLESKTVLVRVS</sequence>
<dbReference type="PANTHER" id="PTHR11699">
    <property type="entry name" value="ALDEHYDE DEHYDROGENASE-RELATED"/>
    <property type="match status" value="1"/>
</dbReference>
<dbReference type="InterPro" id="IPR016162">
    <property type="entry name" value="Ald_DH_N"/>
</dbReference>